<proteinExistence type="predicted"/>
<name>A0A9W3VGA3_BACTU</name>
<evidence type="ECO:0000313" key="1">
    <source>
        <dbReference type="EMBL" id="AYF84638.1"/>
    </source>
</evidence>
<dbReference type="Gene3D" id="1.25.40.10">
    <property type="entry name" value="Tetratricopeptide repeat domain"/>
    <property type="match status" value="1"/>
</dbReference>
<dbReference type="EMBL" id="CP032608">
    <property type="protein sequence ID" value="AYF84638.1"/>
    <property type="molecule type" value="Genomic_DNA"/>
</dbReference>
<dbReference type="InterPro" id="IPR011990">
    <property type="entry name" value="TPR-like_helical_dom_sf"/>
</dbReference>
<dbReference type="Pfam" id="PF18801">
    <property type="entry name" value="RapH_N"/>
    <property type="match status" value="1"/>
</dbReference>
<dbReference type="AlphaFoldDB" id="A0A9W3VGA3"/>
<accession>A0A9W3VGA3</accession>
<dbReference type="Proteomes" id="UP000269847">
    <property type="component" value="Chromosome"/>
</dbReference>
<evidence type="ECO:0008006" key="3">
    <source>
        <dbReference type="Google" id="ProtNLM"/>
    </source>
</evidence>
<sequence>MEKRGCECMGADVVTREQMKHSLDDWYRVMLQQNIEKAMEMKEAIESKISGLDVDQDVLLYHALLNFRYDALVDWIGVREDSFDKVESFEIPAEGVLAYYYHFFKGFHCTLISNYNEAKEQYEQAEKLLKYIADPIEHAEFNYRMGNFYYQKYDQVHAIDYLNRAKAAFLQYPGYEIKVGLCENAFGLCCVDIDHYELAEENFNSAMEVLQKADQKKYMLMVRHNLAWLYASQNLSELAIRHISEVTKNYPEHFKALFVEAREHYKLGQYNLANPIVEKGLNICVDLGEKEFQHRFKILKELNGKSSVSIIEDVILEGLSYFERERLWDCIQEYTEILALKFYEFDDHVKASKYFYMNNKAQKNILEKGALK</sequence>
<organism evidence="1 2">
    <name type="scientific">Bacillus thuringiensis</name>
    <dbReference type="NCBI Taxonomy" id="1428"/>
    <lineage>
        <taxon>Bacteria</taxon>
        <taxon>Bacillati</taxon>
        <taxon>Bacillota</taxon>
        <taxon>Bacilli</taxon>
        <taxon>Bacillales</taxon>
        <taxon>Bacillaceae</taxon>
        <taxon>Bacillus</taxon>
        <taxon>Bacillus cereus group</taxon>
    </lineage>
</organism>
<evidence type="ECO:0000313" key="2">
    <source>
        <dbReference type="Proteomes" id="UP000269847"/>
    </source>
</evidence>
<dbReference type="SUPFAM" id="SSF48452">
    <property type="entry name" value="TPR-like"/>
    <property type="match status" value="1"/>
</dbReference>
<reference evidence="1 2" key="1">
    <citation type="submission" date="2018-09" db="EMBL/GenBank/DDBJ databases">
        <title>Complete genome of Bacillus thuringiensis strain QZL38.</title>
        <authorList>
            <person name="Song F."/>
        </authorList>
    </citation>
    <scope>NUCLEOTIDE SEQUENCE [LARGE SCALE GENOMIC DNA]</scope>
    <source>
        <strain evidence="1 2">QZL38</strain>
    </source>
</reference>
<protein>
    <recommendedName>
        <fullName evidence="3">Response regulator aspartate phosphatase</fullName>
    </recommendedName>
</protein>
<gene>
    <name evidence="1" type="ORF">D7J84_06310</name>
</gene>